<evidence type="ECO:0000256" key="11">
    <source>
        <dbReference type="PIRSR" id="PIRSR000495-1"/>
    </source>
</evidence>
<dbReference type="InterPro" id="IPR029062">
    <property type="entry name" value="Class_I_gatase-like"/>
</dbReference>
<dbReference type="PANTHER" id="PTHR42701">
    <property type="entry name" value="IMIDAZOLE GLYCEROL PHOSPHATE SYNTHASE SUBUNIT HISH"/>
    <property type="match status" value="1"/>
</dbReference>
<dbReference type="GO" id="GO:0004359">
    <property type="term" value="F:glutaminase activity"/>
    <property type="evidence" value="ECO:0007669"/>
    <property type="project" value="UniProtKB-EC"/>
</dbReference>
<keyword evidence="3 10" id="KW-0028">Amino-acid biosynthesis</keyword>
<dbReference type="SUPFAM" id="SSF52317">
    <property type="entry name" value="Class I glutamine amidotransferase-like"/>
    <property type="match status" value="1"/>
</dbReference>
<feature type="active site" evidence="10 11">
    <location>
        <position position="188"/>
    </location>
</feature>
<comment type="catalytic activity">
    <reaction evidence="8 10">
        <text>5-[(5-phospho-1-deoxy-D-ribulos-1-ylimino)methylamino]-1-(5-phospho-beta-D-ribosyl)imidazole-4-carboxamide + L-glutamine = D-erythro-1-(imidazol-4-yl)glycerol 3-phosphate + 5-amino-1-(5-phospho-beta-D-ribosyl)imidazole-4-carboxamide + L-glutamate + H(+)</text>
        <dbReference type="Rhea" id="RHEA:24793"/>
        <dbReference type="ChEBI" id="CHEBI:15378"/>
        <dbReference type="ChEBI" id="CHEBI:29985"/>
        <dbReference type="ChEBI" id="CHEBI:58278"/>
        <dbReference type="ChEBI" id="CHEBI:58359"/>
        <dbReference type="ChEBI" id="CHEBI:58475"/>
        <dbReference type="ChEBI" id="CHEBI:58525"/>
        <dbReference type="EC" id="4.3.2.10"/>
    </reaction>
</comment>
<dbReference type="PANTHER" id="PTHR42701:SF1">
    <property type="entry name" value="IMIDAZOLE GLYCEROL PHOSPHATE SYNTHASE SUBUNIT HISH"/>
    <property type="match status" value="1"/>
</dbReference>
<keyword evidence="7 10" id="KW-0456">Lyase</keyword>
<dbReference type="EMBL" id="AUXT01000192">
    <property type="protein sequence ID" value="KZN44385.1"/>
    <property type="molecule type" value="Genomic_DNA"/>
</dbReference>
<sequence>MIAIVDYGSGNIQAIQNIFTKLKIETFFASTPEDLKKADKIILPGVGAFDEAMTQLEKSGMRAALDHFAMVEKKPVLGICVGLQVMAKSSDEGELPGLGWFDASVKKFDESKIDFKPKLPHMGWNEIEPTESHPLLNDIDCEKGFYFIHSYYFDAHDPKDVLIKAHYGDDFCCAVRKDNIFGFQFHPEKSHSNGINLFKNFAEFSLC</sequence>
<dbReference type="Proteomes" id="UP000076587">
    <property type="component" value="Unassembled WGS sequence"/>
</dbReference>
<dbReference type="Pfam" id="PF00117">
    <property type="entry name" value="GATase"/>
    <property type="match status" value="1"/>
</dbReference>
<comment type="catalytic activity">
    <reaction evidence="9 10">
        <text>L-glutamine + H2O = L-glutamate + NH4(+)</text>
        <dbReference type="Rhea" id="RHEA:15889"/>
        <dbReference type="ChEBI" id="CHEBI:15377"/>
        <dbReference type="ChEBI" id="CHEBI:28938"/>
        <dbReference type="ChEBI" id="CHEBI:29985"/>
        <dbReference type="ChEBI" id="CHEBI:58359"/>
        <dbReference type="EC" id="3.5.1.2"/>
    </reaction>
</comment>
<dbReference type="HAMAP" id="MF_00278">
    <property type="entry name" value="HisH"/>
    <property type="match status" value="1"/>
</dbReference>
<protein>
    <recommendedName>
        <fullName evidence="10">Imidazole glycerol phosphate synthase subunit HisH</fullName>
        <ecNumber evidence="10">4.3.2.10</ecNumber>
    </recommendedName>
    <alternativeName>
        <fullName evidence="10">IGP synthase glutaminase subunit</fullName>
        <ecNumber evidence="10">3.5.1.2</ecNumber>
    </alternativeName>
    <alternativeName>
        <fullName evidence="10">IGP synthase subunit HisH</fullName>
    </alternativeName>
    <alternativeName>
        <fullName evidence="10">ImGP synthase subunit HisH</fullName>
        <shortName evidence="10">IGPS subunit HisH</shortName>
    </alternativeName>
</protein>
<dbReference type="InterPro" id="IPR017926">
    <property type="entry name" value="GATASE"/>
</dbReference>
<keyword evidence="10" id="KW-0963">Cytoplasm</keyword>
<feature type="domain" description="Glutamine amidotransferase" evidence="12">
    <location>
        <begin position="4"/>
        <end position="201"/>
    </location>
</feature>
<organism evidence="13 14">
    <name type="scientific">Pseudoalteromonas luteoviolacea NCIMB 1942</name>
    <dbReference type="NCBI Taxonomy" id="1365253"/>
    <lineage>
        <taxon>Bacteria</taxon>
        <taxon>Pseudomonadati</taxon>
        <taxon>Pseudomonadota</taxon>
        <taxon>Gammaproteobacteria</taxon>
        <taxon>Alteromonadales</taxon>
        <taxon>Pseudoalteromonadaceae</taxon>
        <taxon>Pseudoalteromonas</taxon>
    </lineage>
</organism>
<dbReference type="RefSeq" id="WP_063378449.1">
    <property type="nucleotide sequence ID" value="NZ_AUXT01000192.1"/>
</dbReference>
<dbReference type="PIRSF" id="PIRSF000495">
    <property type="entry name" value="Amidotransf_hisH"/>
    <property type="match status" value="1"/>
</dbReference>
<keyword evidence="4 10" id="KW-0378">Hydrolase</keyword>
<dbReference type="CDD" id="cd01748">
    <property type="entry name" value="GATase1_IGP_Synthase"/>
    <property type="match status" value="1"/>
</dbReference>
<dbReference type="UniPathway" id="UPA00031">
    <property type="reaction ID" value="UER00010"/>
</dbReference>
<dbReference type="PROSITE" id="PS51273">
    <property type="entry name" value="GATASE_TYPE_1"/>
    <property type="match status" value="1"/>
</dbReference>
<dbReference type="OrthoDB" id="9807137at2"/>
<dbReference type="GO" id="GO:0005737">
    <property type="term" value="C:cytoplasm"/>
    <property type="evidence" value="ECO:0007669"/>
    <property type="project" value="UniProtKB-SubCell"/>
</dbReference>
<feature type="active site" evidence="10 11">
    <location>
        <position position="186"/>
    </location>
</feature>
<keyword evidence="6 10" id="KW-0368">Histidine biosynthesis</keyword>
<evidence type="ECO:0000256" key="7">
    <source>
        <dbReference type="ARBA" id="ARBA00023239"/>
    </source>
</evidence>
<dbReference type="EC" id="4.3.2.10" evidence="10"/>
<evidence type="ECO:0000259" key="12">
    <source>
        <dbReference type="Pfam" id="PF00117"/>
    </source>
</evidence>
<gene>
    <name evidence="10" type="primary">hisH</name>
    <name evidence="13" type="ORF">N482_16590</name>
</gene>
<dbReference type="EC" id="3.5.1.2" evidence="10"/>
<comment type="subunit">
    <text evidence="2 10">Heterodimer of HisH and HisF.</text>
</comment>
<evidence type="ECO:0000256" key="1">
    <source>
        <dbReference type="ARBA" id="ARBA00005091"/>
    </source>
</evidence>
<evidence type="ECO:0000256" key="8">
    <source>
        <dbReference type="ARBA" id="ARBA00047838"/>
    </source>
</evidence>
<comment type="function">
    <text evidence="10">IGPS catalyzes the conversion of PRFAR and glutamine to IGP, AICAR and glutamate. The HisH subunit catalyzes the hydrolysis of glutamine to glutamate and ammonia as part of the synthesis of IGP and AICAR. The resulting ammonia molecule is channeled to the active site of HisF.</text>
</comment>
<evidence type="ECO:0000256" key="10">
    <source>
        <dbReference type="HAMAP-Rule" id="MF_00278"/>
    </source>
</evidence>
<dbReference type="GO" id="GO:0000107">
    <property type="term" value="F:imidazoleglycerol-phosphate synthase activity"/>
    <property type="evidence" value="ECO:0007669"/>
    <property type="project" value="UniProtKB-UniRule"/>
</dbReference>
<reference evidence="13 14" key="1">
    <citation type="submission" date="2013-07" db="EMBL/GenBank/DDBJ databases">
        <title>Comparative Genomic and Metabolomic Analysis of Twelve Strains of Pseudoalteromonas luteoviolacea.</title>
        <authorList>
            <person name="Vynne N.G."/>
            <person name="Mansson M."/>
            <person name="Gram L."/>
        </authorList>
    </citation>
    <scope>NUCLEOTIDE SEQUENCE [LARGE SCALE GENOMIC DNA]</scope>
    <source>
        <strain evidence="13 14">NCIMB 1942</strain>
    </source>
</reference>
<keyword evidence="5 10" id="KW-0315">Glutamine amidotransferase</keyword>
<dbReference type="GO" id="GO:0016829">
    <property type="term" value="F:lyase activity"/>
    <property type="evidence" value="ECO:0007669"/>
    <property type="project" value="UniProtKB-KW"/>
</dbReference>
<dbReference type="InterPro" id="IPR010139">
    <property type="entry name" value="Imidazole-glycPsynth_HisH"/>
</dbReference>
<evidence type="ECO:0000256" key="9">
    <source>
        <dbReference type="ARBA" id="ARBA00049534"/>
    </source>
</evidence>
<evidence type="ECO:0000256" key="4">
    <source>
        <dbReference type="ARBA" id="ARBA00022801"/>
    </source>
</evidence>
<comment type="caution">
    <text evidence="13">The sequence shown here is derived from an EMBL/GenBank/DDBJ whole genome shotgun (WGS) entry which is preliminary data.</text>
</comment>
<dbReference type="GO" id="GO:0000105">
    <property type="term" value="P:L-histidine biosynthetic process"/>
    <property type="evidence" value="ECO:0007669"/>
    <property type="project" value="UniProtKB-UniRule"/>
</dbReference>
<proteinExistence type="inferred from homology"/>
<comment type="pathway">
    <text evidence="1 10">Amino-acid biosynthesis; L-histidine biosynthesis; L-histidine from 5-phospho-alpha-D-ribose 1-diphosphate: step 5/9.</text>
</comment>
<name>A0A166ZJQ4_9GAMM</name>
<comment type="subcellular location">
    <subcellularLocation>
        <location evidence="10">Cytoplasm</location>
    </subcellularLocation>
</comment>
<dbReference type="PATRIC" id="fig|1365253.3.peg.4055"/>
<feature type="active site" description="Nucleophile" evidence="10 11">
    <location>
        <position position="80"/>
    </location>
</feature>
<evidence type="ECO:0000256" key="6">
    <source>
        <dbReference type="ARBA" id="ARBA00023102"/>
    </source>
</evidence>
<dbReference type="Gene3D" id="3.40.50.880">
    <property type="match status" value="1"/>
</dbReference>
<dbReference type="AlphaFoldDB" id="A0A166ZJQ4"/>
<evidence type="ECO:0000313" key="13">
    <source>
        <dbReference type="EMBL" id="KZN44385.1"/>
    </source>
</evidence>
<dbReference type="NCBIfam" id="TIGR01855">
    <property type="entry name" value="IMP_synth_hisH"/>
    <property type="match status" value="1"/>
</dbReference>
<evidence type="ECO:0000256" key="5">
    <source>
        <dbReference type="ARBA" id="ARBA00022962"/>
    </source>
</evidence>
<evidence type="ECO:0000256" key="2">
    <source>
        <dbReference type="ARBA" id="ARBA00011152"/>
    </source>
</evidence>
<accession>A0A166ZJQ4</accession>
<evidence type="ECO:0000256" key="3">
    <source>
        <dbReference type="ARBA" id="ARBA00022605"/>
    </source>
</evidence>
<evidence type="ECO:0000313" key="14">
    <source>
        <dbReference type="Proteomes" id="UP000076587"/>
    </source>
</evidence>